<dbReference type="EMBL" id="ADAS02000081">
    <property type="protein sequence ID" value="OAV91407.1"/>
    <property type="molecule type" value="Genomic_DNA"/>
</dbReference>
<reference evidence="2" key="4">
    <citation type="submission" date="2025-05" db="UniProtKB">
        <authorList>
            <consortium name="EnsemblFungi"/>
        </authorList>
    </citation>
    <scope>IDENTIFICATION</scope>
    <source>
        <strain evidence="2">isolate 1-1 / race 1 (BBBD)</strain>
    </source>
</reference>
<accession>A0A0C4EXY4</accession>
<dbReference type="EnsemblFungi" id="PTTG_05683-t43_1">
    <property type="protein sequence ID" value="PTTG_05683-t43_1-p1"/>
    <property type="gene ID" value="PTTG_05683"/>
</dbReference>
<sequence>MPASFPPPPPFWPAYPPSHPPTPAVLNPPAAQKKKPTQPVISFPVSFPFFPARIWLTNPPLHPPPRPETIGPAKISQTPRSRPFVGFAAAPKNPTWGRLWAMSKDFVSKAVPIFTIDEVVKQAPIHHQDKGAGKGRKSNSAAPKFTLARVTANGIIQPGDTDAGSVCFGSGKSGCLAGKSLYTPSTATDSIPFTSGPSARGVLLG</sequence>
<reference evidence="2 3" key="3">
    <citation type="journal article" date="2017" name="G3 (Bethesda)">
        <title>Comparative analysis highlights variable genome content of wheat rusts and divergence of the mating loci.</title>
        <authorList>
            <person name="Cuomo C.A."/>
            <person name="Bakkeren G."/>
            <person name="Khalil H.B."/>
            <person name="Panwar V."/>
            <person name="Joly D."/>
            <person name="Linning R."/>
            <person name="Sakthikumar S."/>
            <person name="Song X."/>
            <person name="Adiconis X."/>
            <person name="Fan L."/>
            <person name="Goldberg J.M."/>
            <person name="Levin J.Z."/>
            <person name="Young S."/>
            <person name="Zeng Q."/>
            <person name="Anikster Y."/>
            <person name="Bruce M."/>
            <person name="Wang M."/>
            <person name="Yin C."/>
            <person name="McCallum B."/>
            <person name="Szabo L.J."/>
            <person name="Hulbert S."/>
            <person name="Chen X."/>
            <person name="Fellers J.P."/>
        </authorList>
    </citation>
    <scope>NUCLEOTIDE SEQUENCE</scope>
    <source>
        <strain evidence="3">Isolate 1-1 / race 1 (BBBD)</strain>
        <strain evidence="2">isolate 1-1 / race 1 (BBBD)</strain>
    </source>
</reference>
<evidence type="ECO:0000313" key="2">
    <source>
        <dbReference type="EnsemblFungi" id="PTTG_05683-t43_1-p1"/>
    </source>
</evidence>
<organism evidence="1">
    <name type="scientific">Puccinia triticina (isolate 1-1 / race 1 (BBBD))</name>
    <name type="common">Brown leaf rust fungus</name>
    <dbReference type="NCBI Taxonomy" id="630390"/>
    <lineage>
        <taxon>Eukaryota</taxon>
        <taxon>Fungi</taxon>
        <taxon>Dikarya</taxon>
        <taxon>Basidiomycota</taxon>
        <taxon>Pucciniomycotina</taxon>
        <taxon>Pucciniomycetes</taxon>
        <taxon>Pucciniales</taxon>
        <taxon>Pucciniaceae</taxon>
        <taxon>Puccinia</taxon>
    </lineage>
</organism>
<dbReference type="Proteomes" id="UP000005240">
    <property type="component" value="Unassembled WGS sequence"/>
</dbReference>
<name>A0A0C4EXY4_PUCT1</name>
<proteinExistence type="predicted"/>
<dbReference type="VEuPathDB" id="FungiDB:PTTG_05683"/>
<reference evidence="1" key="2">
    <citation type="submission" date="2016-05" db="EMBL/GenBank/DDBJ databases">
        <title>Comparative analysis highlights variable genome content of wheat rusts and divergence of the mating loci.</title>
        <authorList>
            <person name="Cuomo C.A."/>
            <person name="Bakkeren G."/>
            <person name="Szabo L."/>
            <person name="Khalil H."/>
            <person name="Joly D."/>
            <person name="Goldberg J."/>
            <person name="Young S."/>
            <person name="Zeng Q."/>
            <person name="Fellers J."/>
        </authorList>
    </citation>
    <scope>NUCLEOTIDE SEQUENCE [LARGE SCALE GENOMIC DNA]</scope>
    <source>
        <strain evidence="1">1-1 BBBD Race 1</strain>
    </source>
</reference>
<reference evidence="1" key="1">
    <citation type="submission" date="2009-11" db="EMBL/GenBank/DDBJ databases">
        <authorList>
            <consortium name="The Broad Institute Genome Sequencing Platform"/>
            <person name="Ward D."/>
            <person name="Feldgarden M."/>
            <person name="Earl A."/>
            <person name="Young S.K."/>
            <person name="Zeng Q."/>
            <person name="Koehrsen M."/>
            <person name="Alvarado L."/>
            <person name="Berlin A."/>
            <person name="Bochicchio J."/>
            <person name="Borenstein D."/>
            <person name="Chapman S.B."/>
            <person name="Chen Z."/>
            <person name="Engels R."/>
            <person name="Freedman E."/>
            <person name="Gellesch M."/>
            <person name="Goldberg J."/>
            <person name="Griggs A."/>
            <person name="Gujja S."/>
            <person name="Heilman E."/>
            <person name="Heiman D."/>
            <person name="Hepburn T."/>
            <person name="Howarth C."/>
            <person name="Jen D."/>
            <person name="Larson L."/>
            <person name="Lewis B."/>
            <person name="Mehta T."/>
            <person name="Park D."/>
            <person name="Pearson M."/>
            <person name="Roberts A."/>
            <person name="Saif S."/>
            <person name="Shea T."/>
            <person name="Shenoy N."/>
            <person name="Sisk P."/>
            <person name="Stolte C."/>
            <person name="Sykes S."/>
            <person name="Thomson T."/>
            <person name="Walk T."/>
            <person name="White J."/>
            <person name="Yandava C."/>
            <person name="Izard J."/>
            <person name="Baranova O.V."/>
            <person name="Blanton J.M."/>
            <person name="Tanner A.C."/>
            <person name="Dewhirst F.E."/>
            <person name="Haas B."/>
            <person name="Nusbaum C."/>
            <person name="Birren B."/>
        </authorList>
    </citation>
    <scope>NUCLEOTIDE SEQUENCE [LARGE SCALE GENOMIC DNA]</scope>
    <source>
        <strain evidence="1">1-1 BBBD Race 1</strain>
    </source>
</reference>
<keyword evidence="3" id="KW-1185">Reference proteome</keyword>
<evidence type="ECO:0000313" key="1">
    <source>
        <dbReference type="EMBL" id="OAV91407.1"/>
    </source>
</evidence>
<dbReference type="AlphaFoldDB" id="A0A0C4EXY4"/>
<gene>
    <name evidence="1" type="ORF">PTTG_05683</name>
</gene>
<protein>
    <submittedName>
        <fullName evidence="1 2">Uncharacterized protein</fullName>
    </submittedName>
</protein>
<evidence type="ECO:0000313" key="3">
    <source>
        <dbReference type="Proteomes" id="UP000005240"/>
    </source>
</evidence>